<dbReference type="InterPro" id="IPR004393">
    <property type="entry name" value="NadC"/>
</dbReference>
<feature type="domain" description="Quinolinate phosphoribosyl transferase C-terminal" evidence="14">
    <location>
        <begin position="126"/>
        <end position="288"/>
    </location>
</feature>
<keyword evidence="7" id="KW-0662">Pyridine nucleotide biosynthesis</keyword>
<dbReference type="InterPro" id="IPR013785">
    <property type="entry name" value="Aldolase_TIM"/>
</dbReference>
<evidence type="ECO:0000256" key="7">
    <source>
        <dbReference type="ARBA" id="ARBA00022642"/>
    </source>
</evidence>
<dbReference type="NCBIfam" id="TIGR00078">
    <property type="entry name" value="nadC"/>
    <property type="match status" value="1"/>
</dbReference>
<dbReference type="RefSeq" id="WP_106537972.1">
    <property type="nucleotide sequence ID" value="NZ_PYGE01000010.1"/>
</dbReference>
<dbReference type="SUPFAM" id="SSF51690">
    <property type="entry name" value="Nicotinate/Quinolinate PRTase C-terminal domain-like"/>
    <property type="match status" value="1"/>
</dbReference>
<dbReference type="GO" id="GO:0004514">
    <property type="term" value="F:nicotinate-nucleotide diphosphorylase (carboxylating) activity"/>
    <property type="evidence" value="ECO:0007669"/>
    <property type="project" value="UniProtKB-EC"/>
</dbReference>
<dbReference type="GO" id="GO:0009435">
    <property type="term" value="P:NAD+ biosynthetic process"/>
    <property type="evidence" value="ECO:0007669"/>
    <property type="project" value="UniProtKB-UniPathway"/>
</dbReference>
<dbReference type="PANTHER" id="PTHR32179">
    <property type="entry name" value="NICOTINATE-NUCLEOTIDE PYROPHOSPHORYLASE [CARBOXYLATING]"/>
    <property type="match status" value="1"/>
</dbReference>
<evidence type="ECO:0000256" key="1">
    <source>
        <dbReference type="ARBA" id="ARBA00003237"/>
    </source>
</evidence>
<evidence type="ECO:0000256" key="4">
    <source>
        <dbReference type="ARBA" id="ARBA00011218"/>
    </source>
</evidence>
<evidence type="ECO:0000256" key="6">
    <source>
        <dbReference type="ARBA" id="ARBA00020990"/>
    </source>
</evidence>
<evidence type="ECO:0000256" key="2">
    <source>
        <dbReference type="ARBA" id="ARBA00004893"/>
    </source>
</evidence>
<evidence type="ECO:0000256" key="5">
    <source>
        <dbReference type="ARBA" id="ARBA00011944"/>
    </source>
</evidence>
<evidence type="ECO:0000256" key="3">
    <source>
        <dbReference type="ARBA" id="ARBA00009400"/>
    </source>
</evidence>
<dbReference type="Pfam" id="PF02749">
    <property type="entry name" value="QRPTase_N"/>
    <property type="match status" value="1"/>
</dbReference>
<dbReference type="InterPro" id="IPR027277">
    <property type="entry name" value="NadC/ModD"/>
</dbReference>
<dbReference type="EMBL" id="PYGE01000010">
    <property type="protein sequence ID" value="PSL02450.1"/>
    <property type="molecule type" value="Genomic_DNA"/>
</dbReference>
<evidence type="ECO:0000256" key="9">
    <source>
        <dbReference type="ARBA" id="ARBA00022679"/>
    </source>
</evidence>
<evidence type="ECO:0000259" key="14">
    <source>
        <dbReference type="Pfam" id="PF01729"/>
    </source>
</evidence>
<comment type="subunit">
    <text evidence="4">Hexamer formed by 3 homodimers.</text>
</comment>
<feature type="domain" description="Quinolinate phosphoribosyl transferase N-terminal" evidence="15">
    <location>
        <begin position="38"/>
        <end position="124"/>
    </location>
</feature>
<organism evidence="16 17">
    <name type="scientific">Haloactinopolyspora alba</name>
    <dbReference type="NCBI Taxonomy" id="648780"/>
    <lineage>
        <taxon>Bacteria</taxon>
        <taxon>Bacillati</taxon>
        <taxon>Actinomycetota</taxon>
        <taxon>Actinomycetes</taxon>
        <taxon>Jiangellales</taxon>
        <taxon>Jiangellaceae</taxon>
        <taxon>Haloactinopolyspora</taxon>
    </lineage>
</organism>
<dbReference type="CDD" id="cd01572">
    <property type="entry name" value="QPRTase"/>
    <property type="match status" value="1"/>
</dbReference>
<dbReference type="Gene3D" id="3.90.1170.20">
    <property type="entry name" value="Quinolinate phosphoribosyl transferase, N-terminal domain"/>
    <property type="match status" value="1"/>
</dbReference>
<evidence type="ECO:0000256" key="13">
    <source>
        <dbReference type="PIRNR" id="PIRNR006250"/>
    </source>
</evidence>
<evidence type="ECO:0000313" key="17">
    <source>
        <dbReference type="Proteomes" id="UP000243528"/>
    </source>
</evidence>
<evidence type="ECO:0000256" key="12">
    <source>
        <dbReference type="ARBA" id="ARBA00069173"/>
    </source>
</evidence>
<protein>
    <recommendedName>
        <fullName evidence="6">Nicotinate-nucleotide pyrophosphorylase [carboxylating]</fullName>
        <ecNumber evidence="5">2.4.2.19</ecNumber>
    </recommendedName>
    <alternativeName>
        <fullName evidence="12">Probable nicotinate-nucleotide pyrophosphorylase [carboxylating]</fullName>
    </alternativeName>
    <alternativeName>
        <fullName evidence="10">Quinolinate phosphoribosyltransferase [decarboxylating]</fullName>
    </alternativeName>
</protein>
<comment type="function">
    <text evidence="1">Involved in the catabolism of quinolinic acid (QA).</text>
</comment>
<keyword evidence="17" id="KW-1185">Reference proteome</keyword>
<gene>
    <name evidence="16" type="ORF">CLV30_110103</name>
</gene>
<proteinExistence type="inferred from homology"/>
<dbReference type="SUPFAM" id="SSF54675">
    <property type="entry name" value="Nicotinate/Quinolinate PRTase N-terminal domain-like"/>
    <property type="match status" value="1"/>
</dbReference>
<dbReference type="GO" id="GO:0034213">
    <property type="term" value="P:quinolinate catabolic process"/>
    <property type="evidence" value="ECO:0007669"/>
    <property type="project" value="TreeGrafter"/>
</dbReference>
<evidence type="ECO:0000256" key="10">
    <source>
        <dbReference type="ARBA" id="ARBA00033102"/>
    </source>
</evidence>
<evidence type="ECO:0000256" key="11">
    <source>
        <dbReference type="ARBA" id="ARBA00047445"/>
    </source>
</evidence>
<evidence type="ECO:0000256" key="8">
    <source>
        <dbReference type="ARBA" id="ARBA00022676"/>
    </source>
</evidence>
<keyword evidence="9 13" id="KW-0808">Transferase</keyword>
<evidence type="ECO:0000259" key="15">
    <source>
        <dbReference type="Pfam" id="PF02749"/>
    </source>
</evidence>
<dbReference type="OrthoDB" id="9782546at2"/>
<reference evidence="16 17" key="1">
    <citation type="submission" date="2018-03" db="EMBL/GenBank/DDBJ databases">
        <title>Genomic Encyclopedia of Archaeal and Bacterial Type Strains, Phase II (KMG-II): from individual species to whole genera.</title>
        <authorList>
            <person name="Goeker M."/>
        </authorList>
    </citation>
    <scope>NUCLEOTIDE SEQUENCE [LARGE SCALE GENOMIC DNA]</scope>
    <source>
        <strain evidence="16 17">DSM 45211</strain>
    </source>
</reference>
<dbReference type="InterPro" id="IPR002638">
    <property type="entry name" value="Quinolinate_PRibosylTrfase_C"/>
</dbReference>
<dbReference type="FunFam" id="3.20.20.70:FF:000030">
    <property type="entry name" value="Nicotinate-nucleotide pyrophosphorylase, carboxylating"/>
    <property type="match status" value="1"/>
</dbReference>
<dbReference type="Gene3D" id="3.20.20.70">
    <property type="entry name" value="Aldolase class I"/>
    <property type="match status" value="1"/>
</dbReference>
<dbReference type="UniPathway" id="UPA00253">
    <property type="reaction ID" value="UER00331"/>
</dbReference>
<accession>A0A2P8DZ14</accession>
<dbReference type="PIRSF" id="PIRSF006250">
    <property type="entry name" value="NadC_ModD"/>
    <property type="match status" value="1"/>
</dbReference>
<evidence type="ECO:0000313" key="16">
    <source>
        <dbReference type="EMBL" id="PSL02450.1"/>
    </source>
</evidence>
<dbReference type="Pfam" id="PF01729">
    <property type="entry name" value="QRPTase_C"/>
    <property type="match status" value="1"/>
</dbReference>
<dbReference type="GO" id="GO:0005737">
    <property type="term" value="C:cytoplasm"/>
    <property type="evidence" value="ECO:0007669"/>
    <property type="project" value="TreeGrafter"/>
</dbReference>
<comment type="catalytic activity">
    <reaction evidence="11">
        <text>nicotinate beta-D-ribonucleotide + CO2 + diphosphate = quinolinate + 5-phospho-alpha-D-ribose 1-diphosphate + 2 H(+)</text>
        <dbReference type="Rhea" id="RHEA:12733"/>
        <dbReference type="ChEBI" id="CHEBI:15378"/>
        <dbReference type="ChEBI" id="CHEBI:16526"/>
        <dbReference type="ChEBI" id="CHEBI:29959"/>
        <dbReference type="ChEBI" id="CHEBI:33019"/>
        <dbReference type="ChEBI" id="CHEBI:57502"/>
        <dbReference type="ChEBI" id="CHEBI:58017"/>
        <dbReference type="EC" id="2.4.2.19"/>
    </reaction>
</comment>
<sequence>MSLPEPVALALREAGLDPLYVEDLIRATLEEDLGGGADVTTVATVPEEQWASAVLEARQPGVIAGVPVVEAVFAAVGGADVELERHVADGDAVDAGAKVLTVGARSRDVLLAERTALNLAGRLSGIATATRAWVEAAGDGAVVRDTRKTTPLMRTLEKYAVRVGGAANHRSTLSESALIKDNHVVAAGGVGAAYRAVREAYPDVDVEVEVDDVAGAVEAVEAGAELVLLDNFTVDEVTDAVQAVDGRARLEVSGGLTLDAAGAYAATGVDYLSTGALTHSVQALDLGLEIVGVDAGAAGS</sequence>
<comment type="similarity">
    <text evidence="3 13">Belongs to the NadC/ModD family.</text>
</comment>
<name>A0A2P8DZ14_9ACTN</name>
<dbReference type="FunFam" id="3.90.1170.20:FF:000001">
    <property type="entry name" value="Nicotinate-nucleotide diphosphorylase (Carboxylating)"/>
    <property type="match status" value="1"/>
</dbReference>
<comment type="pathway">
    <text evidence="2">Cofactor biosynthesis; NAD(+) biosynthesis; nicotinate D-ribonucleotide from quinolinate: step 1/1.</text>
</comment>
<dbReference type="InterPro" id="IPR036068">
    <property type="entry name" value="Nicotinate_pribotase-like_C"/>
</dbReference>
<dbReference type="InterPro" id="IPR037128">
    <property type="entry name" value="Quinolinate_PRibosylTase_N_sf"/>
</dbReference>
<comment type="caution">
    <text evidence="16">The sequence shown here is derived from an EMBL/GenBank/DDBJ whole genome shotgun (WGS) entry which is preliminary data.</text>
</comment>
<dbReference type="Proteomes" id="UP000243528">
    <property type="component" value="Unassembled WGS sequence"/>
</dbReference>
<dbReference type="InterPro" id="IPR022412">
    <property type="entry name" value="Quinolinate_PRibosylTrfase_N"/>
</dbReference>
<keyword evidence="8 13" id="KW-0328">Glycosyltransferase</keyword>
<dbReference type="PANTHER" id="PTHR32179:SF3">
    <property type="entry name" value="NICOTINATE-NUCLEOTIDE PYROPHOSPHORYLASE [CARBOXYLATING]"/>
    <property type="match status" value="1"/>
</dbReference>
<dbReference type="EC" id="2.4.2.19" evidence="5"/>
<dbReference type="AlphaFoldDB" id="A0A2P8DZ14"/>